<dbReference type="InterPro" id="IPR039417">
    <property type="entry name" value="Peptidase_C1A_papain-like"/>
</dbReference>
<dbReference type="InterPro" id="IPR013201">
    <property type="entry name" value="Prot_inhib_I29"/>
</dbReference>
<comment type="similarity">
    <text evidence="1">Belongs to the peptidase C1 family.</text>
</comment>
<feature type="domain" description="Cathepsin propeptide inhibitor" evidence="4">
    <location>
        <begin position="26"/>
        <end position="78"/>
    </location>
</feature>
<dbReference type="EMBL" id="MN739568">
    <property type="protein sequence ID" value="QHT13427.1"/>
    <property type="molecule type" value="Genomic_DNA"/>
</dbReference>
<dbReference type="PROSITE" id="PS00139">
    <property type="entry name" value="THIOL_PROTEASE_CYS"/>
    <property type="match status" value="1"/>
</dbReference>
<dbReference type="CDD" id="cd02248">
    <property type="entry name" value="Peptidase_C1A"/>
    <property type="match status" value="1"/>
</dbReference>
<accession>A0A6C0DAB5</accession>
<evidence type="ECO:0000259" key="4">
    <source>
        <dbReference type="SMART" id="SM00848"/>
    </source>
</evidence>
<dbReference type="PROSITE" id="PS00639">
    <property type="entry name" value="THIOL_PROTEASE_HIS"/>
    <property type="match status" value="1"/>
</dbReference>
<name>A0A6C0DAB5_9ZZZZ</name>
<evidence type="ECO:0000313" key="5">
    <source>
        <dbReference type="EMBL" id="QHT13427.1"/>
    </source>
</evidence>
<dbReference type="InterPro" id="IPR000169">
    <property type="entry name" value="Pept_cys_AS"/>
</dbReference>
<sequence>MVNIKKSFTLFSLLITAINGSIIDKFKSWLIKHNIEMSDDTLFDNWLENDIYIKKINDGNYTYTLAHNAYSGYSTDEFFQLMGFNNIYNPKNNLRSSLISGNLPESINWISKGAVNKIKNQGQCGSCWAFSTISSVESAVAIKTGVLNSLSEQQLVDCDNKDHGCNGGLMDNAFTWIESNNGVCSEIEYPYTSGVTKKKSTCQTKCLTVSNTDIVKFVDIQPNSDAAMMSALLQQPVSVAIEADGKDFQLYSSGVFTGKCGTNLDHGVALVGYGNENGLDYYILRNSWGESWGSGGYMFLGRGNDPSTNKPYNDGKGQCGVLGEGSYPIV</sequence>
<dbReference type="InterPro" id="IPR000668">
    <property type="entry name" value="Peptidase_C1A_C"/>
</dbReference>
<dbReference type="InterPro" id="IPR025660">
    <property type="entry name" value="Pept_his_AS"/>
</dbReference>
<evidence type="ECO:0000256" key="2">
    <source>
        <dbReference type="ARBA" id="ARBA00023157"/>
    </source>
</evidence>
<dbReference type="Gene3D" id="3.90.70.10">
    <property type="entry name" value="Cysteine proteinases"/>
    <property type="match status" value="1"/>
</dbReference>
<keyword evidence="2" id="KW-1015">Disulfide bond</keyword>
<dbReference type="SUPFAM" id="SSF54001">
    <property type="entry name" value="Cysteine proteinases"/>
    <property type="match status" value="1"/>
</dbReference>
<dbReference type="PRINTS" id="PR00705">
    <property type="entry name" value="PAPAIN"/>
</dbReference>
<proteinExistence type="inferred from homology"/>
<dbReference type="AlphaFoldDB" id="A0A6C0DAB5"/>
<evidence type="ECO:0008006" key="6">
    <source>
        <dbReference type="Google" id="ProtNLM"/>
    </source>
</evidence>
<dbReference type="SMART" id="SM00645">
    <property type="entry name" value="Pept_C1"/>
    <property type="match status" value="1"/>
</dbReference>
<protein>
    <recommendedName>
        <fullName evidence="6">Peptidase C1A papain C-terminal domain-containing protein</fullName>
    </recommendedName>
</protein>
<organism evidence="5">
    <name type="scientific">viral metagenome</name>
    <dbReference type="NCBI Taxonomy" id="1070528"/>
    <lineage>
        <taxon>unclassified sequences</taxon>
        <taxon>metagenomes</taxon>
        <taxon>organismal metagenomes</taxon>
    </lineage>
</organism>
<dbReference type="InterPro" id="IPR013128">
    <property type="entry name" value="Peptidase_C1A"/>
</dbReference>
<dbReference type="FunFam" id="3.90.70.10:FF:000332">
    <property type="entry name" value="Cathepsin L1"/>
    <property type="match status" value="1"/>
</dbReference>
<dbReference type="InterPro" id="IPR038765">
    <property type="entry name" value="Papain-like_cys_pep_sf"/>
</dbReference>
<dbReference type="Pfam" id="PF00112">
    <property type="entry name" value="Peptidase_C1"/>
    <property type="match status" value="1"/>
</dbReference>
<dbReference type="GO" id="GO:0006508">
    <property type="term" value="P:proteolysis"/>
    <property type="evidence" value="ECO:0007669"/>
    <property type="project" value="InterPro"/>
</dbReference>
<reference evidence="5" key="1">
    <citation type="journal article" date="2020" name="Nature">
        <title>Giant virus diversity and host interactions through global metagenomics.</title>
        <authorList>
            <person name="Schulz F."/>
            <person name="Roux S."/>
            <person name="Paez-Espino D."/>
            <person name="Jungbluth S."/>
            <person name="Walsh D.A."/>
            <person name="Denef V.J."/>
            <person name="McMahon K.D."/>
            <person name="Konstantinidis K.T."/>
            <person name="Eloe-Fadrosh E.A."/>
            <person name="Kyrpides N.C."/>
            <person name="Woyke T."/>
        </authorList>
    </citation>
    <scope>NUCLEOTIDE SEQUENCE</scope>
    <source>
        <strain evidence="5">GVMAG-M-3300023174-131</strain>
    </source>
</reference>
<evidence type="ECO:0000256" key="1">
    <source>
        <dbReference type="ARBA" id="ARBA00008455"/>
    </source>
</evidence>
<evidence type="ECO:0000259" key="3">
    <source>
        <dbReference type="SMART" id="SM00645"/>
    </source>
</evidence>
<feature type="domain" description="Peptidase C1A papain C-terminal" evidence="3">
    <location>
        <begin position="103"/>
        <end position="329"/>
    </location>
</feature>
<dbReference type="SMART" id="SM00848">
    <property type="entry name" value="Inhibitor_I29"/>
    <property type="match status" value="1"/>
</dbReference>
<dbReference type="PANTHER" id="PTHR12411">
    <property type="entry name" value="CYSTEINE PROTEASE FAMILY C1-RELATED"/>
    <property type="match status" value="1"/>
</dbReference>
<dbReference type="GO" id="GO:0008234">
    <property type="term" value="F:cysteine-type peptidase activity"/>
    <property type="evidence" value="ECO:0007669"/>
    <property type="project" value="InterPro"/>
</dbReference>